<feature type="region of interest" description="Disordered" evidence="2">
    <location>
        <begin position="298"/>
        <end position="317"/>
    </location>
</feature>
<dbReference type="EMBL" id="JAUJFL010000002">
    <property type="protein sequence ID" value="KAK2611059.1"/>
    <property type="molecule type" value="Genomic_DNA"/>
</dbReference>
<dbReference type="GO" id="GO:0000981">
    <property type="term" value="F:DNA-binding transcription factor activity, RNA polymerase II-specific"/>
    <property type="evidence" value="ECO:0007669"/>
    <property type="project" value="InterPro"/>
</dbReference>
<feature type="compositionally biased region" description="Polar residues" evidence="2">
    <location>
        <begin position="38"/>
        <end position="47"/>
    </location>
</feature>
<proteinExistence type="predicted"/>
<evidence type="ECO:0000313" key="5">
    <source>
        <dbReference type="Proteomes" id="UP001265746"/>
    </source>
</evidence>
<evidence type="ECO:0000256" key="1">
    <source>
        <dbReference type="ARBA" id="ARBA00023242"/>
    </source>
</evidence>
<dbReference type="CDD" id="cd00067">
    <property type="entry name" value="GAL4"/>
    <property type="match status" value="1"/>
</dbReference>
<dbReference type="SUPFAM" id="SSF57701">
    <property type="entry name" value="Zn2/Cys6 DNA-binding domain"/>
    <property type="match status" value="1"/>
</dbReference>
<dbReference type="GO" id="GO:0008270">
    <property type="term" value="F:zinc ion binding"/>
    <property type="evidence" value="ECO:0007669"/>
    <property type="project" value="InterPro"/>
</dbReference>
<dbReference type="AlphaFoldDB" id="A0AAD9SM20"/>
<accession>A0AAD9SM20</accession>
<dbReference type="InterPro" id="IPR001138">
    <property type="entry name" value="Zn2Cys6_DnaBD"/>
</dbReference>
<reference evidence="4" key="1">
    <citation type="submission" date="2023-06" db="EMBL/GenBank/DDBJ databases">
        <authorList>
            <person name="Noh H."/>
        </authorList>
    </citation>
    <scope>NUCLEOTIDE SEQUENCE</scope>
    <source>
        <strain evidence="4">DUCC20226</strain>
    </source>
</reference>
<gene>
    <name evidence="4" type="ORF">N8I77_004437</name>
</gene>
<feature type="domain" description="Zn(2)-C6 fungal-type" evidence="3">
    <location>
        <begin position="148"/>
        <end position="183"/>
    </location>
</feature>
<dbReference type="InterPro" id="IPR036864">
    <property type="entry name" value="Zn2-C6_fun-type_DNA-bd_sf"/>
</dbReference>
<name>A0AAD9SM20_PHOAM</name>
<comment type="caution">
    <text evidence="4">The sequence shown here is derived from an EMBL/GenBank/DDBJ whole genome shotgun (WGS) entry which is preliminary data.</text>
</comment>
<protein>
    <recommendedName>
        <fullName evidence="3">Zn(2)-C6 fungal-type domain-containing protein</fullName>
    </recommendedName>
</protein>
<feature type="region of interest" description="Disordered" evidence="2">
    <location>
        <begin position="186"/>
        <end position="213"/>
    </location>
</feature>
<sequence>MLSSPSLLLITRVHSPKSRMDFRCYPEPPDSLRRHLTPPQSRQMSENNRWSATLEKQMPRHLPSDRELELMKRLQVLEDMFKDLKGQVEAPTTQGPKMLQISEPHNFRQSQTANSHQVGSKRAVELTTINQEEQSQVTGKRRRLNYSKCTFCRKDKKTCDPFDRIWPGQKCQRCARMGLDCSANVTKKAGGEKRTSRAAQQDSSEKDPSGPNIEQHYLLSDSQAIRDRPWAPIYDHAIQGEATFQLSHEVANITGNKDVPQNWAAHDASNQDNGVEYRSATAQNDVPTVRERIRHTVMPSETEEDSTGDDRPSYETPWKRWPVPEPWDPWRNSGFGTFQGYDIFMNVDRKNPEISTGLAASQFDQRLMPDVQRQTQPSHAAHVPESAVAEKLVCPYCKVNVKTKSELKCPVQDCRKRDKDWPRADDFRQHLKRVHMIWSDDADLEKYVYKPDPPTTDAGDAGPLLGHDVVSINANQDERARIPSSLTL</sequence>
<evidence type="ECO:0000313" key="4">
    <source>
        <dbReference type="EMBL" id="KAK2611059.1"/>
    </source>
</evidence>
<feature type="region of interest" description="Disordered" evidence="2">
    <location>
        <begin position="27"/>
        <end position="47"/>
    </location>
</feature>
<keyword evidence="1" id="KW-0539">Nucleus</keyword>
<organism evidence="4 5">
    <name type="scientific">Phomopsis amygdali</name>
    <name type="common">Fusicoccum amygdali</name>
    <dbReference type="NCBI Taxonomy" id="1214568"/>
    <lineage>
        <taxon>Eukaryota</taxon>
        <taxon>Fungi</taxon>
        <taxon>Dikarya</taxon>
        <taxon>Ascomycota</taxon>
        <taxon>Pezizomycotina</taxon>
        <taxon>Sordariomycetes</taxon>
        <taxon>Sordariomycetidae</taxon>
        <taxon>Diaporthales</taxon>
        <taxon>Diaporthaceae</taxon>
        <taxon>Diaporthe</taxon>
    </lineage>
</organism>
<dbReference type="PROSITE" id="PS50048">
    <property type="entry name" value="ZN2_CY6_FUNGAL_2"/>
    <property type="match status" value="1"/>
</dbReference>
<evidence type="ECO:0000256" key="2">
    <source>
        <dbReference type="SAM" id="MobiDB-lite"/>
    </source>
</evidence>
<dbReference type="Proteomes" id="UP001265746">
    <property type="component" value="Unassembled WGS sequence"/>
</dbReference>
<evidence type="ECO:0000259" key="3">
    <source>
        <dbReference type="PROSITE" id="PS50048"/>
    </source>
</evidence>
<keyword evidence="5" id="KW-1185">Reference proteome</keyword>